<proteinExistence type="predicted"/>
<organism evidence="3 4">
    <name type="scientific">Iodidimonas gelatinilytica</name>
    <dbReference type="NCBI Taxonomy" id="1236966"/>
    <lineage>
        <taxon>Bacteria</taxon>
        <taxon>Pseudomonadati</taxon>
        <taxon>Pseudomonadota</taxon>
        <taxon>Alphaproteobacteria</taxon>
        <taxon>Iodidimonadales</taxon>
        <taxon>Iodidimonadaceae</taxon>
        <taxon>Iodidimonas</taxon>
    </lineage>
</organism>
<evidence type="ECO:0000256" key="2">
    <source>
        <dbReference type="SAM" id="Phobius"/>
    </source>
</evidence>
<keyword evidence="2" id="KW-0812">Transmembrane</keyword>
<dbReference type="Proteomes" id="UP000325187">
    <property type="component" value="Unassembled WGS sequence"/>
</dbReference>
<feature type="compositionally biased region" description="Basic and acidic residues" evidence="1">
    <location>
        <begin position="37"/>
        <end position="50"/>
    </location>
</feature>
<dbReference type="EMBL" id="BKCM01000023">
    <property type="protein sequence ID" value="GER02256.1"/>
    <property type="molecule type" value="Genomic_DNA"/>
</dbReference>
<name>A0A5A7N5H8_9PROT</name>
<keyword evidence="2" id="KW-1133">Transmembrane helix</keyword>
<gene>
    <name evidence="3" type="ORF">JCM17845_28790</name>
</gene>
<feature type="compositionally biased region" description="Basic and acidic residues" evidence="1">
    <location>
        <begin position="63"/>
        <end position="72"/>
    </location>
</feature>
<accession>A0A5A7N5H8</accession>
<keyword evidence="4" id="KW-1185">Reference proteome</keyword>
<sequence length="137" mass="14257">MMDPSCGGRALPDRTEGRCQGRCPRRSKPPAPAGDGDADHGGEACDDRAGSSDGDAPDTEPEGDGRKPLSDRLMMELTAHRTLALRSEALGDTAWSTARIPIFVLIALAAIFLVFATQDSLTTATAVLGFGLAKTSG</sequence>
<comment type="caution">
    <text evidence="3">The sequence shown here is derived from an EMBL/GenBank/DDBJ whole genome shotgun (WGS) entry which is preliminary data.</text>
</comment>
<reference evidence="3 4" key="1">
    <citation type="submission" date="2019-09" db="EMBL/GenBank/DDBJ databases">
        <title>NBRP : Genome information of microbial organism related human and environment.</title>
        <authorList>
            <person name="Hattori M."/>
            <person name="Oshima K."/>
            <person name="Inaba H."/>
            <person name="Suda W."/>
            <person name="Sakamoto M."/>
            <person name="Iino T."/>
            <person name="Kitahara M."/>
            <person name="Oshida Y."/>
            <person name="Iida T."/>
            <person name="Kudo T."/>
            <person name="Itoh T."/>
            <person name="Ohkuma M."/>
        </authorList>
    </citation>
    <scope>NUCLEOTIDE SEQUENCE [LARGE SCALE GENOMIC DNA]</scope>
    <source>
        <strain evidence="3 4">Mie-1</strain>
    </source>
</reference>
<keyword evidence="2" id="KW-0472">Membrane</keyword>
<evidence type="ECO:0000313" key="3">
    <source>
        <dbReference type="EMBL" id="GER02256.1"/>
    </source>
</evidence>
<evidence type="ECO:0000313" key="4">
    <source>
        <dbReference type="Proteomes" id="UP000325187"/>
    </source>
</evidence>
<protein>
    <submittedName>
        <fullName evidence="3">Uncharacterized protein</fullName>
    </submittedName>
</protein>
<feature type="region of interest" description="Disordered" evidence="1">
    <location>
        <begin position="1"/>
        <end position="72"/>
    </location>
</feature>
<dbReference type="AlphaFoldDB" id="A0A5A7N5H8"/>
<evidence type="ECO:0000256" key="1">
    <source>
        <dbReference type="SAM" id="MobiDB-lite"/>
    </source>
</evidence>
<feature type="transmembrane region" description="Helical" evidence="2">
    <location>
        <begin position="100"/>
        <end position="118"/>
    </location>
</feature>